<evidence type="ECO:0000313" key="2">
    <source>
        <dbReference type="Proteomes" id="UP000199387"/>
    </source>
</evidence>
<name>A0A1G6P6F6_9BACL</name>
<dbReference type="RefSeq" id="WP_091571269.1">
    <property type="nucleotide sequence ID" value="NZ_FMZA01000015.1"/>
</dbReference>
<dbReference type="AlphaFoldDB" id="A0A1G6P6F6"/>
<keyword evidence="2" id="KW-1185">Reference proteome</keyword>
<dbReference type="OrthoDB" id="2989132at2"/>
<protein>
    <submittedName>
        <fullName evidence="1">Uncharacterized protein</fullName>
    </submittedName>
</protein>
<proteinExistence type="predicted"/>
<evidence type="ECO:0000313" key="1">
    <source>
        <dbReference type="EMBL" id="SDC75076.1"/>
    </source>
</evidence>
<dbReference type="EMBL" id="FMZA01000015">
    <property type="protein sequence ID" value="SDC75076.1"/>
    <property type="molecule type" value="Genomic_DNA"/>
</dbReference>
<sequence>MPPDFSTYEAYLDRYRTFWSDAEDQRLPLLSEEDFNQNFRLLGDSYRTYREMVHQGMEEEAAHYYTRVINPLENELAIADGFNNFLGIEDLNQFYRM</sequence>
<reference evidence="1 2" key="1">
    <citation type="submission" date="2016-10" db="EMBL/GenBank/DDBJ databases">
        <authorList>
            <person name="de Groot N.N."/>
        </authorList>
    </citation>
    <scope>NUCLEOTIDE SEQUENCE [LARGE SCALE GENOMIC DNA]</scope>
    <source>
        <strain evidence="1 2">DSM 45514</strain>
    </source>
</reference>
<dbReference type="STRING" id="1236220.SAMN04488112_11570"/>
<dbReference type="Proteomes" id="UP000199387">
    <property type="component" value="Unassembled WGS sequence"/>
</dbReference>
<gene>
    <name evidence="1" type="ORF">SAMN04488112_11570</name>
</gene>
<organism evidence="1 2">
    <name type="scientific">Melghirimyces thermohalophilus</name>
    <dbReference type="NCBI Taxonomy" id="1236220"/>
    <lineage>
        <taxon>Bacteria</taxon>
        <taxon>Bacillati</taxon>
        <taxon>Bacillota</taxon>
        <taxon>Bacilli</taxon>
        <taxon>Bacillales</taxon>
        <taxon>Thermoactinomycetaceae</taxon>
        <taxon>Melghirimyces</taxon>
    </lineage>
</organism>
<accession>A0A1G6P6F6</accession>